<protein>
    <recommendedName>
        <fullName evidence="4">BZIP domain-containing protein</fullName>
    </recommendedName>
</protein>
<evidence type="ECO:0000313" key="3">
    <source>
        <dbReference type="Proteomes" id="UP000509510"/>
    </source>
</evidence>
<accession>A0A7H8QWY9</accession>
<reference evidence="3" key="1">
    <citation type="submission" date="2020-06" db="EMBL/GenBank/DDBJ databases">
        <title>A chromosome-scale genome assembly of Talaromyces rugulosus W13939.</title>
        <authorList>
            <person name="Wang B."/>
            <person name="Guo L."/>
            <person name="Ye K."/>
            <person name="Wang L."/>
        </authorList>
    </citation>
    <scope>NUCLEOTIDE SEQUENCE [LARGE SCALE GENOMIC DNA]</scope>
    <source>
        <strain evidence="3">W13939</strain>
    </source>
</reference>
<evidence type="ECO:0000256" key="1">
    <source>
        <dbReference type="SAM" id="MobiDB-lite"/>
    </source>
</evidence>
<keyword evidence="3" id="KW-1185">Reference proteome</keyword>
<dbReference type="OrthoDB" id="2245989at2759"/>
<proteinExistence type="predicted"/>
<organism evidence="2 3">
    <name type="scientific">Talaromyces rugulosus</name>
    <name type="common">Penicillium rugulosum</name>
    <dbReference type="NCBI Taxonomy" id="121627"/>
    <lineage>
        <taxon>Eukaryota</taxon>
        <taxon>Fungi</taxon>
        <taxon>Dikarya</taxon>
        <taxon>Ascomycota</taxon>
        <taxon>Pezizomycotina</taxon>
        <taxon>Eurotiomycetes</taxon>
        <taxon>Eurotiomycetidae</taxon>
        <taxon>Eurotiales</taxon>
        <taxon>Trichocomaceae</taxon>
        <taxon>Talaromyces</taxon>
        <taxon>Talaromyces sect. Islandici</taxon>
    </lineage>
</organism>
<dbReference type="InterPro" id="IPR021833">
    <property type="entry name" value="DUF3425"/>
</dbReference>
<sequence length="258" mass="29423">MRPMHDAVVHDDNWTGLTDAKARRKLQNRLNQRARRRRKEKETASKSFTVSLGNSTLTKGSSQQSIKTETGIPHPFVFPLSVDHLLTLVQFNAFRGFVTNMQILCLPDILFCAAEPPNMRVVALPLPKAMPLALMPTSLQRSVPHYSWIDVFPLPTLRDNLIQLQETIDTCDLCDDILGAMWDDQVEAHDERNGLVVWGDPWDVNSWELMEGFVQKWGWMLTGCPELIQATNKWRALRGEEPFLYHDVVSKPPVHVVS</sequence>
<dbReference type="RefSeq" id="XP_035344802.1">
    <property type="nucleotide sequence ID" value="XM_035488909.1"/>
</dbReference>
<name>A0A7H8QWY9_TALRU</name>
<dbReference type="Pfam" id="PF11905">
    <property type="entry name" value="DUF3425"/>
    <property type="match status" value="1"/>
</dbReference>
<evidence type="ECO:0008006" key="4">
    <source>
        <dbReference type="Google" id="ProtNLM"/>
    </source>
</evidence>
<dbReference type="AlphaFoldDB" id="A0A7H8QWY9"/>
<dbReference type="Proteomes" id="UP000509510">
    <property type="component" value="Chromosome III"/>
</dbReference>
<dbReference type="PANTHER" id="PTHR38116:SF1">
    <property type="entry name" value="BZIP DOMAIN-CONTAINING PROTEIN"/>
    <property type="match status" value="1"/>
</dbReference>
<feature type="region of interest" description="Disordered" evidence="1">
    <location>
        <begin position="20"/>
        <end position="63"/>
    </location>
</feature>
<gene>
    <name evidence="2" type="ORF">TRUGW13939_05749</name>
</gene>
<feature type="compositionally biased region" description="Polar residues" evidence="1">
    <location>
        <begin position="45"/>
        <end position="63"/>
    </location>
</feature>
<feature type="compositionally biased region" description="Basic residues" evidence="1">
    <location>
        <begin position="22"/>
        <end position="39"/>
    </location>
</feature>
<dbReference type="EMBL" id="CP055900">
    <property type="protein sequence ID" value="QKX58624.1"/>
    <property type="molecule type" value="Genomic_DNA"/>
</dbReference>
<dbReference type="PANTHER" id="PTHR38116">
    <property type="entry name" value="CHROMOSOME 7, WHOLE GENOME SHOTGUN SEQUENCE"/>
    <property type="match status" value="1"/>
</dbReference>
<dbReference type="GeneID" id="55993246"/>
<dbReference type="KEGG" id="trg:TRUGW13939_05749"/>
<evidence type="ECO:0000313" key="2">
    <source>
        <dbReference type="EMBL" id="QKX58624.1"/>
    </source>
</evidence>